<dbReference type="InterPro" id="IPR006757">
    <property type="entry name" value="OGF_rcpt"/>
</dbReference>
<dbReference type="InterPro" id="IPR039574">
    <property type="entry name" value="OGFr"/>
</dbReference>
<feature type="compositionally biased region" description="Polar residues" evidence="2">
    <location>
        <begin position="361"/>
        <end position="384"/>
    </location>
</feature>
<dbReference type="EMBL" id="WNTK01000013">
    <property type="protein sequence ID" value="KAG9474540.1"/>
    <property type="molecule type" value="Genomic_DNA"/>
</dbReference>
<feature type="compositionally biased region" description="Basic and acidic residues" evidence="2">
    <location>
        <begin position="300"/>
        <end position="313"/>
    </location>
</feature>
<evidence type="ECO:0000256" key="1">
    <source>
        <dbReference type="ARBA" id="ARBA00010365"/>
    </source>
</evidence>
<evidence type="ECO:0000259" key="3">
    <source>
        <dbReference type="Pfam" id="PF04664"/>
    </source>
</evidence>
<dbReference type="AlphaFoldDB" id="A0A8J6ET87"/>
<reference evidence="4" key="1">
    <citation type="thesis" date="2020" institute="ProQuest LLC" country="789 East Eisenhower Parkway, Ann Arbor, MI, USA">
        <title>Comparative Genomics and Chromosome Evolution.</title>
        <authorList>
            <person name="Mudd A.B."/>
        </authorList>
    </citation>
    <scope>NUCLEOTIDE SEQUENCE</scope>
    <source>
        <strain evidence="4">HN-11 Male</strain>
        <tissue evidence="4">Kidney and liver</tissue>
    </source>
</reference>
<protein>
    <recommendedName>
        <fullName evidence="3">Opioid growth factor receptor (OGFr) conserved domain-containing protein</fullName>
    </recommendedName>
</protein>
<proteinExistence type="inferred from homology"/>
<name>A0A8J6ET87_ELECQ</name>
<sequence length="557" mass="64107">MSRDGGEDGWTSEYDSTWEDEEEDGRKEERPREQRPQRRHNCPRRWKTKAARDLQRYRHSYQEEQSGDQSCTGEHPKTTPNLDFYQNKKCFEPNGLCIDDLLNDWKEDYTTLERNHSYIQWLFPLREYGMNSCAKPLTLSEVKMMKGDEAVMARFLKAYKLMLQFYGIKLLSEETGEVERAANWEDRFKNLNYHSHNNLRITRILKCLGEMGYSHFQAPLVRFFLEETLSRDKLGNVKRSVLDYFMFAVKDKHERRKLVHFAWKNYKPNNHQDRFIWGPVDKLKLFHPCEENDVNVGSEALRDDAGKNPDSKIYKNQGRKFINVHDSDTARSEVTASQHGTKMEKANAAESIPMKDRGALTHNSPNHNTEASPNQSTPFSNDDSITALEENVEENGAKNEGIDDYDDTREDSSKEKVQKEEVKKIVHDREGAIEVNGLSNSGDIQNIEKTCHPGESHRKRKMLVRSPLSPSADGGGAGDSAQPNPCQAEDEGGQIDRVEDKVKKLKLVERPTRDYPNGIEEDNDPDDADPRGFGDHTLLPNVESNLKGHCEDLRIDE</sequence>
<dbReference type="GO" id="GO:0016020">
    <property type="term" value="C:membrane"/>
    <property type="evidence" value="ECO:0007669"/>
    <property type="project" value="InterPro"/>
</dbReference>
<dbReference type="PANTHER" id="PTHR14015">
    <property type="entry name" value="OPIOID GROWTH FACTOR RECEPTOR OGFR ZETA-TYPE OPIOID RECEPTOR"/>
    <property type="match status" value="1"/>
</dbReference>
<comment type="similarity">
    <text evidence="1">Belongs to the opioid growth factor receptor family.</text>
</comment>
<feature type="compositionally biased region" description="Polar residues" evidence="2">
    <location>
        <begin position="437"/>
        <end position="448"/>
    </location>
</feature>
<dbReference type="PANTHER" id="PTHR14015:SF1">
    <property type="entry name" value="OPIOID GROWTH FACTOR RECEPTOR"/>
    <property type="match status" value="1"/>
</dbReference>
<evidence type="ECO:0000313" key="5">
    <source>
        <dbReference type="Proteomes" id="UP000770717"/>
    </source>
</evidence>
<dbReference type="OrthoDB" id="9030204at2759"/>
<feature type="region of interest" description="Disordered" evidence="2">
    <location>
        <begin position="58"/>
        <end position="77"/>
    </location>
</feature>
<feature type="compositionally biased region" description="Basic and acidic residues" evidence="2">
    <location>
        <begin position="24"/>
        <end position="36"/>
    </location>
</feature>
<feature type="compositionally biased region" description="Basic and acidic residues" evidence="2">
    <location>
        <begin position="494"/>
        <end position="513"/>
    </location>
</feature>
<feature type="compositionally biased region" description="Basic residues" evidence="2">
    <location>
        <begin position="37"/>
        <end position="47"/>
    </location>
</feature>
<feature type="compositionally biased region" description="Basic and acidic residues" evidence="2">
    <location>
        <begin position="341"/>
        <end position="359"/>
    </location>
</feature>
<evidence type="ECO:0000313" key="4">
    <source>
        <dbReference type="EMBL" id="KAG9474540.1"/>
    </source>
</evidence>
<accession>A0A8J6ET87</accession>
<dbReference type="Proteomes" id="UP000770717">
    <property type="component" value="Unassembled WGS sequence"/>
</dbReference>
<dbReference type="GO" id="GO:0140625">
    <property type="term" value="F:opioid growth factor receptor activity"/>
    <property type="evidence" value="ECO:0007669"/>
    <property type="project" value="InterPro"/>
</dbReference>
<feature type="domain" description="Opioid growth factor receptor (OGFr) conserved" evidence="3">
    <location>
        <begin position="76"/>
        <end position="283"/>
    </location>
</feature>
<gene>
    <name evidence="4" type="ORF">GDO78_004700</name>
</gene>
<dbReference type="Pfam" id="PF04664">
    <property type="entry name" value="OGFr_N"/>
    <property type="match status" value="1"/>
</dbReference>
<feature type="region of interest" description="Disordered" evidence="2">
    <location>
        <begin position="300"/>
        <end position="542"/>
    </location>
</feature>
<evidence type="ECO:0000256" key="2">
    <source>
        <dbReference type="SAM" id="MobiDB-lite"/>
    </source>
</evidence>
<keyword evidence="5" id="KW-1185">Reference proteome</keyword>
<feature type="region of interest" description="Disordered" evidence="2">
    <location>
        <begin position="1"/>
        <end position="47"/>
    </location>
</feature>
<organism evidence="4 5">
    <name type="scientific">Eleutherodactylus coqui</name>
    <name type="common">Puerto Rican coqui</name>
    <dbReference type="NCBI Taxonomy" id="57060"/>
    <lineage>
        <taxon>Eukaryota</taxon>
        <taxon>Metazoa</taxon>
        <taxon>Chordata</taxon>
        <taxon>Craniata</taxon>
        <taxon>Vertebrata</taxon>
        <taxon>Euteleostomi</taxon>
        <taxon>Amphibia</taxon>
        <taxon>Batrachia</taxon>
        <taxon>Anura</taxon>
        <taxon>Neobatrachia</taxon>
        <taxon>Hyloidea</taxon>
        <taxon>Eleutherodactylidae</taxon>
        <taxon>Eleutherodactylinae</taxon>
        <taxon>Eleutherodactylus</taxon>
        <taxon>Eleutherodactylus</taxon>
    </lineage>
</organism>
<feature type="compositionally biased region" description="Basic and acidic residues" evidence="2">
    <location>
        <begin position="410"/>
        <end position="432"/>
    </location>
</feature>
<comment type="caution">
    <text evidence="4">The sequence shown here is derived from an EMBL/GenBank/DDBJ whole genome shotgun (WGS) entry which is preliminary data.</text>
</comment>
<feature type="compositionally biased region" description="Polar residues" evidence="2">
    <location>
        <begin position="63"/>
        <end position="72"/>
    </location>
</feature>